<dbReference type="EMBL" id="BPWL01000008">
    <property type="protein sequence ID" value="GJJ13154.1"/>
    <property type="molecule type" value="Genomic_DNA"/>
</dbReference>
<organism evidence="1 2">
    <name type="scientific">Clathrus columnatus</name>
    <dbReference type="NCBI Taxonomy" id="1419009"/>
    <lineage>
        <taxon>Eukaryota</taxon>
        <taxon>Fungi</taxon>
        <taxon>Dikarya</taxon>
        <taxon>Basidiomycota</taxon>
        <taxon>Agaricomycotina</taxon>
        <taxon>Agaricomycetes</taxon>
        <taxon>Phallomycetidae</taxon>
        <taxon>Phallales</taxon>
        <taxon>Clathraceae</taxon>
        <taxon>Clathrus</taxon>
    </lineage>
</organism>
<comment type="caution">
    <text evidence="1">The sequence shown here is derived from an EMBL/GenBank/DDBJ whole genome shotgun (WGS) entry which is preliminary data.</text>
</comment>
<reference evidence="1" key="1">
    <citation type="submission" date="2021-10" db="EMBL/GenBank/DDBJ databases">
        <title>De novo Genome Assembly of Clathrus columnatus (Basidiomycota, Fungi) Using Illumina and Nanopore Sequence Data.</title>
        <authorList>
            <person name="Ogiso-Tanaka E."/>
            <person name="Itagaki H."/>
            <person name="Hosoya T."/>
            <person name="Hosaka K."/>
        </authorList>
    </citation>
    <scope>NUCLEOTIDE SEQUENCE</scope>
    <source>
        <strain evidence="1">MO-923</strain>
    </source>
</reference>
<evidence type="ECO:0008006" key="3">
    <source>
        <dbReference type="Google" id="ProtNLM"/>
    </source>
</evidence>
<dbReference type="AlphaFoldDB" id="A0AAV5AEU5"/>
<accession>A0AAV5AEU5</accession>
<evidence type="ECO:0000313" key="1">
    <source>
        <dbReference type="EMBL" id="GJJ13154.1"/>
    </source>
</evidence>
<dbReference type="Proteomes" id="UP001050691">
    <property type="component" value="Unassembled WGS sequence"/>
</dbReference>
<proteinExistence type="predicted"/>
<evidence type="ECO:0000313" key="2">
    <source>
        <dbReference type="Proteomes" id="UP001050691"/>
    </source>
</evidence>
<protein>
    <recommendedName>
        <fullName evidence="3">F-box domain-containing protein</fullName>
    </recommendedName>
</protein>
<sequence>MLSWHALPDELQLLIVIELAGSFDTIHELYNLFLVSKSLHDRLVGAPSRGITENNSLYFLLFKSMYDDQAVKRRLKIQLTPAIYAKELKYRCQLLKRIRSGSWKSLNSEELLRGLWHIYLMLLDDDGNNLRQLQVAGVKQFLLDQVLMRLQDDLEDGWPKETIYLQLSAASFAIMSDRADVLHEPPEVTEHIYNCLEQIYVASHRYPHTHIPMTVFYRYHLLHIPTVQPGSLRTIATLPSFPPSSVVYFNQQFSLAPPSLACSAALVLTNRRERRALGLLPNRPLADQEMSRFRAMAIGVEVPPAGSGRENLSVLLDPLFGSRRWDHAFARMRAVADLMSANPRNSVDTWFKSMYYPGMYSGKWLGRILLPDVRFMVQMTNMHPAPFAQVRDSVDEDLQHIWDLNFYAELREHLACDEVVGCGLDGVDAGYRNGYFPDGVDPVAGHNFTEQNDRVSIIDPNEPDTEFQTKHYQTLNEKFPEHHLRSPIPLSVASSPTQSVDIDICVDDYNSISDGVMTEFDQAGVGINEDTIDVIITGETDGMHGDAWNHFRFYGRIRKLDGLLVIVRVCPSDPDQGRWVFAGNMHLANTIVGLCRQSHTDIGVTSLQGPFVISKIGKDF</sequence>
<gene>
    <name evidence="1" type="ORF">Clacol_007405</name>
</gene>
<keyword evidence="2" id="KW-1185">Reference proteome</keyword>
<name>A0AAV5AEU5_9AGAM</name>